<accession>A0A5C2RNX6</accession>
<proteinExistence type="predicted"/>
<protein>
    <submittedName>
        <fullName evidence="2">Uncharacterized protein</fullName>
    </submittedName>
</protein>
<sequence>MVEELTKPKLLGDIFDRHKVHGQCFLYIIALVAKSLIKQFDAQGEKVRDKADNDRKQLEKLVRKLQEYEEAKQDMSVVMGATKGKRKGTSMSIKFAVDNHKKVEEDNDPKDEIDGLEELSELISFIMIVVEKL</sequence>
<evidence type="ECO:0000313" key="2">
    <source>
        <dbReference type="EMBL" id="RPD53318.1"/>
    </source>
</evidence>
<dbReference type="AlphaFoldDB" id="A0A5C2RNX6"/>
<keyword evidence="3" id="KW-1185">Reference proteome</keyword>
<organism evidence="2 3">
    <name type="scientific">Lentinus tigrinus ALCF2SS1-6</name>
    <dbReference type="NCBI Taxonomy" id="1328759"/>
    <lineage>
        <taxon>Eukaryota</taxon>
        <taxon>Fungi</taxon>
        <taxon>Dikarya</taxon>
        <taxon>Basidiomycota</taxon>
        <taxon>Agaricomycotina</taxon>
        <taxon>Agaricomycetes</taxon>
        <taxon>Polyporales</taxon>
        <taxon>Polyporaceae</taxon>
        <taxon>Lentinus</taxon>
    </lineage>
</organism>
<feature type="coiled-coil region" evidence="1">
    <location>
        <begin position="48"/>
        <end position="78"/>
    </location>
</feature>
<dbReference type="EMBL" id="ML122324">
    <property type="protein sequence ID" value="RPD53318.1"/>
    <property type="molecule type" value="Genomic_DNA"/>
</dbReference>
<gene>
    <name evidence="2" type="ORF">L227DRAFT_568026</name>
</gene>
<evidence type="ECO:0000256" key="1">
    <source>
        <dbReference type="SAM" id="Coils"/>
    </source>
</evidence>
<dbReference type="Proteomes" id="UP000313359">
    <property type="component" value="Unassembled WGS sequence"/>
</dbReference>
<name>A0A5C2RNX6_9APHY</name>
<reference evidence="2" key="1">
    <citation type="journal article" date="2018" name="Genome Biol. Evol.">
        <title>Genomics and development of Lentinus tigrinus, a white-rot wood-decaying mushroom with dimorphic fruiting bodies.</title>
        <authorList>
            <person name="Wu B."/>
            <person name="Xu Z."/>
            <person name="Knudson A."/>
            <person name="Carlson A."/>
            <person name="Chen N."/>
            <person name="Kovaka S."/>
            <person name="LaButti K."/>
            <person name="Lipzen A."/>
            <person name="Pennachio C."/>
            <person name="Riley R."/>
            <person name="Schakwitz W."/>
            <person name="Umezawa K."/>
            <person name="Ohm R.A."/>
            <person name="Grigoriev I.V."/>
            <person name="Nagy L.G."/>
            <person name="Gibbons J."/>
            <person name="Hibbett D."/>
        </authorList>
    </citation>
    <scope>NUCLEOTIDE SEQUENCE [LARGE SCALE GENOMIC DNA]</scope>
    <source>
        <strain evidence="2">ALCF2SS1-6</strain>
    </source>
</reference>
<evidence type="ECO:0000313" key="3">
    <source>
        <dbReference type="Proteomes" id="UP000313359"/>
    </source>
</evidence>
<keyword evidence="1" id="KW-0175">Coiled coil</keyword>